<dbReference type="Proteomes" id="UP000053144">
    <property type="component" value="Chromosome 11"/>
</dbReference>
<evidence type="ECO:0000313" key="3">
    <source>
        <dbReference type="Proteomes" id="UP000053144"/>
    </source>
</evidence>
<dbReference type="AlphaFoldDB" id="A0A0L9VS32"/>
<gene>
    <name evidence="2" type="ORF">LR48_Vigan11g058200</name>
</gene>
<evidence type="ECO:0000313" key="2">
    <source>
        <dbReference type="EMBL" id="KOM57549.1"/>
    </source>
</evidence>
<evidence type="ECO:0000256" key="1">
    <source>
        <dbReference type="SAM" id="MobiDB-lite"/>
    </source>
</evidence>
<dbReference type="Gramene" id="KOM57549">
    <property type="protein sequence ID" value="KOM57549"/>
    <property type="gene ID" value="LR48_Vigan11g058200"/>
</dbReference>
<proteinExistence type="predicted"/>
<accession>A0A0L9VS32</accession>
<dbReference type="EMBL" id="CM003381">
    <property type="protein sequence ID" value="KOM57549.1"/>
    <property type="molecule type" value="Genomic_DNA"/>
</dbReference>
<protein>
    <submittedName>
        <fullName evidence="2">Uncharacterized protein</fullName>
    </submittedName>
</protein>
<feature type="region of interest" description="Disordered" evidence="1">
    <location>
        <begin position="1"/>
        <end position="50"/>
    </location>
</feature>
<feature type="region of interest" description="Disordered" evidence="1">
    <location>
        <begin position="67"/>
        <end position="116"/>
    </location>
</feature>
<feature type="compositionally biased region" description="Basic and acidic residues" evidence="1">
    <location>
        <begin position="1"/>
        <end position="37"/>
    </location>
</feature>
<feature type="compositionally biased region" description="Basic and acidic residues" evidence="1">
    <location>
        <begin position="72"/>
        <end position="90"/>
    </location>
</feature>
<organism evidence="2 3">
    <name type="scientific">Phaseolus angularis</name>
    <name type="common">Azuki bean</name>
    <name type="synonym">Vigna angularis</name>
    <dbReference type="NCBI Taxonomy" id="3914"/>
    <lineage>
        <taxon>Eukaryota</taxon>
        <taxon>Viridiplantae</taxon>
        <taxon>Streptophyta</taxon>
        <taxon>Embryophyta</taxon>
        <taxon>Tracheophyta</taxon>
        <taxon>Spermatophyta</taxon>
        <taxon>Magnoliopsida</taxon>
        <taxon>eudicotyledons</taxon>
        <taxon>Gunneridae</taxon>
        <taxon>Pentapetalae</taxon>
        <taxon>rosids</taxon>
        <taxon>fabids</taxon>
        <taxon>Fabales</taxon>
        <taxon>Fabaceae</taxon>
        <taxon>Papilionoideae</taxon>
        <taxon>50 kb inversion clade</taxon>
        <taxon>NPAAA clade</taxon>
        <taxon>indigoferoid/millettioid clade</taxon>
        <taxon>Phaseoleae</taxon>
        <taxon>Vigna</taxon>
    </lineage>
</organism>
<sequence length="215" mass="24949">MEREEEKVQKNKEQCKEEKYRKAKEGKVKQAERKGDPGEEGLTWRSGLAEAPRRYQTLQKTRWQRLCAAPDAQREKRGVERSREREERRGNVFTVTAGASREEAPQRRSSKQNESIVQHVQGEELLLGMKKGVLGQEQGSSYLHVQQQRPQLSTLAAVWCPWKQSMEHSAVPAAWSETLTALEEFTIQHTQRPARVWRCCHGLHENEMVEAWMQT</sequence>
<name>A0A0L9VS32_PHAAN</name>
<reference evidence="3" key="1">
    <citation type="journal article" date="2015" name="Proc. Natl. Acad. Sci. U.S.A.">
        <title>Genome sequencing of adzuki bean (Vigna angularis) provides insight into high starch and low fat accumulation and domestication.</title>
        <authorList>
            <person name="Yang K."/>
            <person name="Tian Z."/>
            <person name="Chen C."/>
            <person name="Luo L."/>
            <person name="Zhao B."/>
            <person name="Wang Z."/>
            <person name="Yu L."/>
            <person name="Li Y."/>
            <person name="Sun Y."/>
            <person name="Li W."/>
            <person name="Chen Y."/>
            <person name="Li Y."/>
            <person name="Zhang Y."/>
            <person name="Ai D."/>
            <person name="Zhao J."/>
            <person name="Shang C."/>
            <person name="Ma Y."/>
            <person name="Wu B."/>
            <person name="Wang M."/>
            <person name="Gao L."/>
            <person name="Sun D."/>
            <person name="Zhang P."/>
            <person name="Guo F."/>
            <person name="Wang W."/>
            <person name="Li Y."/>
            <person name="Wang J."/>
            <person name="Varshney R.K."/>
            <person name="Wang J."/>
            <person name="Ling H.Q."/>
            <person name="Wan P."/>
        </authorList>
    </citation>
    <scope>NUCLEOTIDE SEQUENCE</scope>
    <source>
        <strain evidence="3">cv. Jingnong 6</strain>
    </source>
</reference>